<name>A0A5M4BBZ5_9FLAO</name>
<dbReference type="Proteomes" id="UP000398217">
    <property type="component" value="Unassembled WGS sequence"/>
</dbReference>
<accession>A0A5M4BBZ5</accession>
<evidence type="ECO:0000313" key="2">
    <source>
        <dbReference type="Proteomes" id="UP000398217"/>
    </source>
</evidence>
<organism evidence="1 2">
    <name type="scientific">Capnocytophaga felis</name>
    <dbReference type="NCBI Taxonomy" id="2267611"/>
    <lineage>
        <taxon>Bacteria</taxon>
        <taxon>Pseudomonadati</taxon>
        <taxon>Bacteroidota</taxon>
        <taxon>Flavobacteriia</taxon>
        <taxon>Flavobacteriales</taxon>
        <taxon>Flavobacteriaceae</taxon>
        <taxon>Capnocytophaga</taxon>
    </lineage>
</organism>
<reference evidence="2" key="1">
    <citation type="journal article" date="2020" name="Int. J. Syst. Evol. Microbiol.">
        <title>Capnocytophaga felis sp. nov. isolated from the feline oral cavity.</title>
        <authorList>
            <person name="Suzuki M."/>
            <person name="Umeda K."/>
            <person name="Kimura M."/>
            <person name="Imaoka K."/>
            <person name="Morikawa S."/>
            <person name="Maeda K."/>
        </authorList>
    </citation>
    <scope>NUCLEOTIDE SEQUENCE [LARGE SCALE GENOMIC DNA]</scope>
    <source>
        <strain evidence="2">KC07070</strain>
    </source>
</reference>
<sequence length="99" mass="11745">MYFFPGAGWLMAGSYFVLDASGIVSWMIEQTGLSPNQQILSKETIKSIFNKRKEEKEIFPYKEFTPVRDRIPSNDDKIKKLMYEINKKEQFPRLPYRED</sequence>
<evidence type="ECO:0000313" key="1">
    <source>
        <dbReference type="EMBL" id="GET47103.1"/>
    </source>
</evidence>
<protein>
    <submittedName>
        <fullName evidence="1">Uncharacterized protein</fullName>
    </submittedName>
</protein>
<dbReference type="EMBL" id="BLBC01000024">
    <property type="protein sequence ID" value="GET47103.1"/>
    <property type="molecule type" value="Genomic_DNA"/>
</dbReference>
<dbReference type="RefSeq" id="WP_155285713.1">
    <property type="nucleotide sequence ID" value="NZ_BLBC01000024.1"/>
</dbReference>
<keyword evidence="2" id="KW-1185">Reference proteome</keyword>
<proteinExistence type="predicted"/>
<comment type="caution">
    <text evidence="1">The sequence shown here is derived from an EMBL/GenBank/DDBJ whole genome shotgun (WGS) entry which is preliminary data.</text>
</comment>
<gene>
    <name evidence="1" type="ORF">RCZ01_24050</name>
</gene>
<dbReference type="AlphaFoldDB" id="A0A5M4BBZ5"/>